<dbReference type="Proteomes" id="UP000325440">
    <property type="component" value="Unassembled WGS sequence"/>
</dbReference>
<proteinExistence type="predicted"/>
<keyword evidence="3" id="KW-1185">Reference proteome</keyword>
<accession>A0A5E4MX36</accession>
<dbReference type="EMBL" id="CABPRJ010000980">
    <property type="protein sequence ID" value="VVC33992.1"/>
    <property type="molecule type" value="Genomic_DNA"/>
</dbReference>
<feature type="region of interest" description="Disordered" evidence="1">
    <location>
        <begin position="80"/>
        <end position="99"/>
    </location>
</feature>
<organism evidence="2 3">
    <name type="scientific">Cinara cedri</name>
    <dbReference type="NCBI Taxonomy" id="506608"/>
    <lineage>
        <taxon>Eukaryota</taxon>
        <taxon>Metazoa</taxon>
        <taxon>Ecdysozoa</taxon>
        <taxon>Arthropoda</taxon>
        <taxon>Hexapoda</taxon>
        <taxon>Insecta</taxon>
        <taxon>Pterygota</taxon>
        <taxon>Neoptera</taxon>
        <taxon>Paraneoptera</taxon>
        <taxon>Hemiptera</taxon>
        <taxon>Sternorrhyncha</taxon>
        <taxon>Aphidomorpha</taxon>
        <taxon>Aphidoidea</taxon>
        <taxon>Aphididae</taxon>
        <taxon>Lachninae</taxon>
        <taxon>Cinara</taxon>
    </lineage>
</organism>
<protein>
    <submittedName>
        <fullName evidence="2">Uncharacterized protein</fullName>
    </submittedName>
</protein>
<evidence type="ECO:0000256" key="1">
    <source>
        <dbReference type="SAM" id="MobiDB-lite"/>
    </source>
</evidence>
<evidence type="ECO:0000313" key="2">
    <source>
        <dbReference type="EMBL" id="VVC33992.1"/>
    </source>
</evidence>
<dbReference type="AlphaFoldDB" id="A0A5E4MX36"/>
<reference evidence="2 3" key="1">
    <citation type="submission" date="2019-08" db="EMBL/GenBank/DDBJ databases">
        <authorList>
            <person name="Alioto T."/>
            <person name="Alioto T."/>
            <person name="Gomez Garrido J."/>
        </authorList>
    </citation>
    <scope>NUCLEOTIDE SEQUENCE [LARGE SCALE GENOMIC DNA]</scope>
</reference>
<gene>
    <name evidence="2" type="ORF">CINCED_3A002190</name>
</gene>
<sequence length="99" mass="11361">MEECSRGIKNPSWTVKGREEEEIYGVLIKIHFGVEDLCSRCPLSYSAFMFKQGKGSDYSNTSLRNAVQMMFRDSPLPKLKSEISRQRGSTGIDREFRMS</sequence>
<name>A0A5E4MX36_9HEMI</name>
<evidence type="ECO:0000313" key="3">
    <source>
        <dbReference type="Proteomes" id="UP000325440"/>
    </source>
</evidence>